<evidence type="ECO:0000256" key="3">
    <source>
        <dbReference type="ARBA" id="ARBA00022448"/>
    </source>
</evidence>
<feature type="transmembrane region" description="Helical" evidence="8">
    <location>
        <begin position="12"/>
        <end position="31"/>
    </location>
</feature>
<evidence type="ECO:0000256" key="7">
    <source>
        <dbReference type="ARBA" id="ARBA00023136"/>
    </source>
</evidence>
<comment type="subcellular location">
    <subcellularLocation>
        <location evidence="1">Cell membrane</location>
        <topology evidence="1">Multi-pass membrane protein</topology>
    </subcellularLocation>
</comment>
<dbReference type="GO" id="GO:0005886">
    <property type="term" value="C:plasma membrane"/>
    <property type="evidence" value="ECO:0007669"/>
    <property type="project" value="UniProtKB-SubCell"/>
</dbReference>
<evidence type="ECO:0000256" key="1">
    <source>
        <dbReference type="ARBA" id="ARBA00004651"/>
    </source>
</evidence>
<organism evidence="10 11">
    <name type="scientific">Plasticicumulans acidivorans</name>
    <dbReference type="NCBI Taxonomy" id="886464"/>
    <lineage>
        <taxon>Bacteria</taxon>
        <taxon>Pseudomonadati</taxon>
        <taxon>Pseudomonadota</taxon>
        <taxon>Gammaproteobacteria</taxon>
        <taxon>Candidatus Competibacteraceae</taxon>
        <taxon>Plasticicumulans</taxon>
    </lineage>
</organism>
<dbReference type="Proteomes" id="UP000246569">
    <property type="component" value="Unassembled WGS sequence"/>
</dbReference>
<feature type="transmembrane region" description="Helical" evidence="8">
    <location>
        <begin position="252"/>
        <end position="270"/>
    </location>
</feature>
<keyword evidence="3" id="KW-0813">Transport</keyword>
<accession>A0A317MY88</accession>
<sequence>MSAVLPLPARRSDFVAGGIYALLAYASWGLMPAFWKQIHGVDAAELVAHRVVWSLLVTLALVAWFRRGAEFLATLRSPRRLAVLAVSTLLVTGNWLLFVWAVQRGQVLEASLGYFINPLLNVVLGMLLLKERLRPLQWLAVLIAAAGVVNQGLQLHTLPWVALTLALTFGCYGLIRKLAPVEPLVGLTVETLLATPLALGYLLWLAAGDACAFLLTDGGQRAWIMSAGLITALPLLWFANAAKRLKLSTLGFFQYLAPSGQMLLAVFAYGEPFTPVHMITFGCIWAALLIYSADARRGMRID</sequence>
<dbReference type="Pfam" id="PF00892">
    <property type="entry name" value="EamA"/>
    <property type="match status" value="1"/>
</dbReference>
<gene>
    <name evidence="10" type="ORF">C7443_102280</name>
</gene>
<dbReference type="SUPFAM" id="SSF103481">
    <property type="entry name" value="Multidrug resistance efflux transporter EmrE"/>
    <property type="match status" value="2"/>
</dbReference>
<proteinExistence type="inferred from homology"/>
<comment type="similarity">
    <text evidence="2">Belongs to the EamA transporter family.</text>
</comment>
<keyword evidence="6 8" id="KW-1133">Transmembrane helix</keyword>
<keyword evidence="7 8" id="KW-0472">Membrane</keyword>
<keyword evidence="11" id="KW-1185">Reference proteome</keyword>
<feature type="transmembrane region" description="Helical" evidence="8">
    <location>
        <begin position="222"/>
        <end position="240"/>
    </location>
</feature>
<feature type="transmembrane region" description="Helical" evidence="8">
    <location>
        <begin position="112"/>
        <end position="129"/>
    </location>
</feature>
<dbReference type="InterPro" id="IPR000620">
    <property type="entry name" value="EamA_dom"/>
</dbReference>
<evidence type="ECO:0000313" key="10">
    <source>
        <dbReference type="EMBL" id="PWV64630.1"/>
    </source>
</evidence>
<evidence type="ECO:0000313" key="11">
    <source>
        <dbReference type="Proteomes" id="UP000246569"/>
    </source>
</evidence>
<protein>
    <submittedName>
        <fullName evidence="10">Chloramphenicol-sensitive protein RarD</fullName>
    </submittedName>
</protein>
<dbReference type="NCBIfam" id="TIGR00688">
    <property type="entry name" value="rarD"/>
    <property type="match status" value="1"/>
</dbReference>
<feature type="transmembrane region" description="Helical" evidence="8">
    <location>
        <begin position="276"/>
        <end position="293"/>
    </location>
</feature>
<feature type="transmembrane region" description="Helical" evidence="8">
    <location>
        <begin position="136"/>
        <end position="153"/>
    </location>
</feature>
<feature type="transmembrane region" description="Helical" evidence="8">
    <location>
        <begin position="81"/>
        <end position="100"/>
    </location>
</feature>
<feature type="transmembrane region" description="Helical" evidence="8">
    <location>
        <begin position="51"/>
        <end position="69"/>
    </location>
</feature>
<evidence type="ECO:0000256" key="4">
    <source>
        <dbReference type="ARBA" id="ARBA00022475"/>
    </source>
</evidence>
<dbReference type="AlphaFoldDB" id="A0A317MY88"/>
<keyword evidence="5 8" id="KW-0812">Transmembrane</keyword>
<feature type="domain" description="EamA" evidence="9">
    <location>
        <begin position="17"/>
        <end position="149"/>
    </location>
</feature>
<dbReference type="InterPro" id="IPR004626">
    <property type="entry name" value="RarD"/>
</dbReference>
<evidence type="ECO:0000256" key="8">
    <source>
        <dbReference type="SAM" id="Phobius"/>
    </source>
</evidence>
<evidence type="ECO:0000256" key="6">
    <source>
        <dbReference type="ARBA" id="ARBA00022989"/>
    </source>
</evidence>
<evidence type="ECO:0000256" key="5">
    <source>
        <dbReference type="ARBA" id="ARBA00022692"/>
    </source>
</evidence>
<comment type="caution">
    <text evidence="10">The sequence shown here is derived from an EMBL/GenBank/DDBJ whole genome shotgun (WGS) entry which is preliminary data.</text>
</comment>
<dbReference type="PANTHER" id="PTHR22911">
    <property type="entry name" value="ACYL-MALONYL CONDENSING ENZYME-RELATED"/>
    <property type="match status" value="1"/>
</dbReference>
<dbReference type="EMBL" id="QGTJ01000002">
    <property type="protein sequence ID" value="PWV64630.1"/>
    <property type="molecule type" value="Genomic_DNA"/>
</dbReference>
<evidence type="ECO:0000259" key="9">
    <source>
        <dbReference type="Pfam" id="PF00892"/>
    </source>
</evidence>
<dbReference type="RefSeq" id="WP_110017272.1">
    <property type="nucleotide sequence ID" value="NZ_QGTJ01000002.1"/>
</dbReference>
<dbReference type="OrthoDB" id="369870at2"/>
<dbReference type="PANTHER" id="PTHR22911:SF137">
    <property type="entry name" value="SOLUTE CARRIER FAMILY 35 MEMBER G2-RELATED"/>
    <property type="match status" value="1"/>
</dbReference>
<name>A0A317MY88_9GAMM</name>
<dbReference type="InterPro" id="IPR037185">
    <property type="entry name" value="EmrE-like"/>
</dbReference>
<feature type="transmembrane region" description="Helical" evidence="8">
    <location>
        <begin position="187"/>
        <end position="207"/>
    </location>
</feature>
<keyword evidence="4" id="KW-1003">Cell membrane</keyword>
<reference evidence="10 11" key="1">
    <citation type="submission" date="2018-05" db="EMBL/GenBank/DDBJ databases">
        <title>Genomic Encyclopedia of Type Strains, Phase IV (KMG-IV): sequencing the most valuable type-strain genomes for metagenomic binning, comparative biology and taxonomic classification.</title>
        <authorList>
            <person name="Goeker M."/>
        </authorList>
    </citation>
    <scope>NUCLEOTIDE SEQUENCE [LARGE SCALE GENOMIC DNA]</scope>
    <source>
        <strain evidence="10 11">DSM 23606</strain>
    </source>
</reference>
<feature type="transmembrane region" description="Helical" evidence="8">
    <location>
        <begin position="159"/>
        <end position="175"/>
    </location>
</feature>
<evidence type="ECO:0000256" key="2">
    <source>
        <dbReference type="ARBA" id="ARBA00007362"/>
    </source>
</evidence>